<keyword evidence="2" id="KW-1133">Transmembrane helix</keyword>
<feature type="compositionally biased region" description="Gly residues" evidence="1">
    <location>
        <begin position="190"/>
        <end position="200"/>
    </location>
</feature>
<feature type="domain" description="TonB C-terminal" evidence="3">
    <location>
        <begin position="231"/>
        <end position="321"/>
    </location>
</feature>
<evidence type="ECO:0000256" key="1">
    <source>
        <dbReference type="SAM" id="MobiDB-lite"/>
    </source>
</evidence>
<dbReference type="OrthoDB" id="979886at2"/>
<evidence type="ECO:0000313" key="5">
    <source>
        <dbReference type="Proteomes" id="UP000245489"/>
    </source>
</evidence>
<protein>
    <submittedName>
        <fullName evidence="4">Outer membrane biosynthesis protein TonB</fullName>
    </submittedName>
</protein>
<evidence type="ECO:0000259" key="3">
    <source>
        <dbReference type="PROSITE" id="PS52015"/>
    </source>
</evidence>
<feature type="compositionally biased region" description="Low complexity" evidence="1">
    <location>
        <begin position="175"/>
        <end position="189"/>
    </location>
</feature>
<keyword evidence="5" id="KW-1185">Reference proteome</keyword>
<feature type="compositionally biased region" description="Pro residues" evidence="1">
    <location>
        <begin position="149"/>
        <end position="159"/>
    </location>
</feature>
<feature type="region of interest" description="Disordered" evidence="1">
    <location>
        <begin position="296"/>
        <end position="321"/>
    </location>
</feature>
<gene>
    <name evidence="4" type="ORF">LV89_03779</name>
</gene>
<dbReference type="EMBL" id="QGGO01000025">
    <property type="protein sequence ID" value="PWK20239.1"/>
    <property type="molecule type" value="Genomic_DNA"/>
</dbReference>
<evidence type="ECO:0000313" key="4">
    <source>
        <dbReference type="EMBL" id="PWK20239.1"/>
    </source>
</evidence>
<proteinExistence type="predicted"/>
<dbReference type="PROSITE" id="PS52015">
    <property type="entry name" value="TONB_CTD"/>
    <property type="match status" value="1"/>
</dbReference>
<feature type="compositionally biased region" description="Low complexity" evidence="1">
    <location>
        <begin position="117"/>
        <end position="132"/>
    </location>
</feature>
<feature type="compositionally biased region" description="Polar residues" evidence="1">
    <location>
        <begin position="310"/>
        <end position="321"/>
    </location>
</feature>
<accession>A0A316DSS2</accession>
<feature type="compositionally biased region" description="Polar residues" evidence="1">
    <location>
        <begin position="235"/>
        <end position="247"/>
    </location>
</feature>
<feature type="region of interest" description="Disordered" evidence="1">
    <location>
        <begin position="111"/>
        <end position="254"/>
    </location>
</feature>
<keyword evidence="2" id="KW-0472">Membrane</keyword>
<sequence length="321" mass="33893">MNHHNLEAEESKNRQIAFFTTFTFNAVMLFLFWYITIWTATENKKEELVGGGGFIVNFGTDKKGSGNVFTKNHASPLKNEVDSKAAETKEIKKVVNKPVVVPEVVKAKPVKPKPVKETPVVASKVKSPVVVKETPPAKVTPKPSAKPVEAPPVAKPAPEPKVNSDGLFPTKKGKSNSNGTTGSNPNPGGAADGTGGGKGNQGQPDGNVVKGGTYEKRPVGDGNGGTGGTNGGGSSLSMTGWTWTSKPAVNDDSDETGIIRFRIKVDADGDVVDVQQIESTVSPAVAQQYKRAVQRTKFKPTSGGDKPDISTGTVSFRLNPR</sequence>
<reference evidence="4 5" key="1">
    <citation type="submission" date="2018-05" db="EMBL/GenBank/DDBJ databases">
        <title>Genomic Encyclopedia of Archaeal and Bacterial Type Strains, Phase II (KMG-II): from individual species to whole genera.</title>
        <authorList>
            <person name="Goeker M."/>
        </authorList>
    </citation>
    <scope>NUCLEOTIDE SEQUENCE [LARGE SCALE GENOMIC DNA]</scope>
    <source>
        <strain evidence="4 5">DSM 22214</strain>
    </source>
</reference>
<name>A0A316DSS2_9BACT</name>
<dbReference type="RefSeq" id="WP_109744460.1">
    <property type="nucleotide sequence ID" value="NZ_QGGO01000025.1"/>
</dbReference>
<dbReference type="SUPFAM" id="SSF74653">
    <property type="entry name" value="TolA/TonB C-terminal domain"/>
    <property type="match status" value="1"/>
</dbReference>
<organism evidence="4 5">
    <name type="scientific">Arcicella aurantiaca</name>
    <dbReference type="NCBI Taxonomy" id="591202"/>
    <lineage>
        <taxon>Bacteria</taxon>
        <taxon>Pseudomonadati</taxon>
        <taxon>Bacteroidota</taxon>
        <taxon>Cytophagia</taxon>
        <taxon>Cytophagales</taxon>
        <taxon>Flectobacillaceae</taxon>
        <taxon>Arcicella</taxon>
    </lineage>
</organism>
<dbReference type="GO" id="GO:0055085">
    <property type="term" value="P:transmembrane transport"/>
    <property type="evidence" value="ECO:0007669"/>
    <property type="project" value="InterPro"/>
</dbReference>
<keyword evidence="2" id="KW-0812">Transmembrane</keyword>
<evidence type="ECO:0000256" key="2">
    <source>
        <dbReference type="SAM" id="Phobius"/>
    </source>
</evidence>
<dbReference type="Proteomes" id="UP000245489">
    <property type="component" value="Unassembled WGS sequence"/>
</dbReference>
<dbReference type="InterPro" id="IPR037682">
    <property type="entry name" value="TonB_C"/>
</dbReference>
<dbReference type="AlphaFoldDB" id="A0A316DSS2"/>
<comment type="caution">
    <text evidence="4">The sequence shown here is derived from an EMBL/GenBank/DDBJ whole genome shotgun (WGS) entry which is preliminary data.</text>
</comment>
<dbReference type="Gene3D" id="3.30.1150.10">
    <property type="match status" value="1"/>
</dbReference>
<feature type="transmembrane region" description="Helical" evidence="2">
    <location>
        <begin position="16"/>
        <end position="35"/>
    </location>
</feature>
<feature type="compositionally biased region" description="Gly residues" evidence="1">
    <location>
        <begin position="221"/>
        <end position="234"/>
    </location>
</feature>